<dbReference type="Proteomes" id="UP000298125">
    <property type="component" value="Unassembled WGS sequence"/>
</dbReference>
<sequence length="569" mass="66013">MMYIYVLFGFLLFSFGGLAAKEVKDSDAKARFGYEFKFPDSAPQTYLEWESMEVPTDRDFRLPEKTPVGESTAPDGGRLMVQSAKNYQWELNNGSVFIQRDGDWEWKNNTHTVRSAKGSHALWESFYSVQFPDGSTVTKHKIPKTNSFQYSYKRKNRGGSFIYFDMVHPKDWGMEKTQIGVFDITYSPNWNMVVESLRENNRISEFLKYNEEQFGFHTERIKVVLHESKEKFWIYAGKDSQTKEDCTGFSNGSFFTLCPLMGIILESKGNPIYDSFLKKNYDLRAWKHDTLHYIQSQRCEQLGGSSSGLTEPWFLEGIAELAVIQTDPEHKANTYERFFQKFLRKRTSLKEGNNPKLPDYRLVGTMFLEYLSLVYGNEKIRTFYEETCFGKSTDSSFEMVFGLSMEKATTEMYDYFQKNQSGFENQFIVWRMIGKPKLQKKIRELPNHCDSTSVVVPKDPAAIIEFADIPCMMRNQVYDFSGLSGLYEGGFVGSSNKDQMESVFLLKSAAYQIQSEGQTWTIGEDEEQWDRGGVRIVNWRGSGDRQMIFPNKKRVHCFFQSKTCSKPYE</sequence>
<dbReference type="AlphaFoldDB" id="A0A4R9JL17"/>
<accession>A0A4R9JL17</accession>
<reference evidence="1" key="1">
    <citation type="journal article" date="2019" name="PLoS Negl. Trop. Dis.">
        <title>Revisiting the worldwide diversity of Leptospira species in the environment.</title>
        <authorList>
            <person name="Vincent A.T."/>
            <person name="Schiettekatte O."/>
            <person name="Bourhy P."/>
            <person name="Veyrier F.J."/>
            <person name="Picardeau M."/>
        </authorList>
    </citation>
    <scope>NUCLEOTIDE SEQUENCE [LARGE SCALE GENOMIC DNA]</scope>
    <source>
        <strain evidence="1">201702692</strain>
    </source>
</reference>
<comment type="caution">
    <text evidence="1">The sequence shown here is derived from an EMBL/GenBank/DDBJ whole genome shotgun (WGS) entry which is preliminary data.</text>
</comment>
<protein>
    <submittedName>
        <fullName evidence="1">Uncharacterized protein</fullName>
    </submittedName>
</protein>
<evidence type="ECO:0000313" key="1">
    <source>
        <dbReference type="EMBL" id="TGL45863.1"/>
    </source>
</evidence>
<dbReference type="OrthoDB" id="317042at2"/>
<organism evidence="1 2">
    <name type="scientific">Leptospira perdikensis</name>
    <dbReference type="NCBI Taxonomy" id="2484948"/>
    <lineage>
        <taxon>Bacteria</taxon>
        <taxon>Pseudomonadati</taxon>
        <taxon>Spirochaetota</taxon>
        <taxon>Spirochaetia</taxon>
        <taxon>Leptospirales</taxon>
        <taxon>Leptospiraceae</taxon>
        <taxon>Leptospira</taxon>
    </lineage>
</organism>
<dbReference type="RefSeq" id="WP_135575195.1">
    <property type="nucleotide sequence ID" value="NZ_RQGA01000001.1"/>
</dbReference>
<keyword evidence="2" id="KW-1185">Reference proteome</keyword>
<dbReference type="EMBL" id="RQGA01000001">
    <property type="protein sequence ID" value="TGL45863.1"/>
    <property type="molecule type" value="Genomic_DNA"/>
</dbReference>
<proteinExistence type="predicted"/>
<gene>
    <name evidence="1" type="ORF">EHQ49_00305</name>
</gene>
<evidence type="ECO:0000313" key="2">
    <source>
        <dbReference type="Proteomes" id="UP000298125"/>
    </source>
</evidence>
<name>A0A4R9JL17_9LEPT</name>